<keyword evidence="2" id="KW-1185">Reference proteome</keyword>
<name>A0ABS8Y888_DATST</name>
<dbReference type="EMBL" id="JACEIK010029492">
    <property type="protein sequence ID" value="MCE5166687.1"/>
    <property type="molecule type" value="Genomic_DNA"/>
</dbReference>
<organism evidence="1 2">
    <name type="scientific">Datura stramonium</name>
    <name type="common">Jimsonweed</name>
    <name type="synonym">Common thornapple</name>
    <dbReference type="NCBI Taxonomy" id="4076"/>
    <lineage>
        <taxon>Eukaryota</taxon>
        <taxon>Viridiplantae</taxon>
        <taxon>Streptophyta</taxon>
        <taxon>Embryophyta</taxon>
        <taxon>Tracheophyta</taxon>
        <taxon>Spermatophyta</taxon>
        <taxon>Magnoliopsida</taxon>
        <taxon>eudicotyledons</taxon>
        <taxon>Gunneridae</taxon>
        <taxon>Pentapetalae</taxon>
        <taxon>asterids</taxon>
        <taxon>lamiids</taxon>
        <taxon>Solanales</taxon>
        <taxon>Solanaceae</taxon>
        <taxon>Solanoideae</taxon>
        <taxon>Datureae</taxon>
        <taxon>Datura</taxon>
    </lineage>
</organism>
<evidence type="ECO:0000313" key="1">
    <source>
        <dbReference type="EMBL" id="MCE5166687.1"/>
    </source>
</evidence>
<accession>A0ABS8Y888</accession>
<comment type="caution">
    <text evidence="1">The sequence shown here is derived from an EMBL/GenBank/DDBJ whole genome shotgun (WGS) entry which is preliminary data.</text>
</comment>
<dbReference type="Proteomes" id="UP000823775">
    <property type="component" value="Unassembled WGS sequence"/>
</dbReference>
<gene>
    <name evidence="1" type="ORF">HAX54_024211</name>
</gene>
<evidence type="ECO:0000313" key="2">
    <source>
        <dbReference type="Proteomes" id="UP000823775"/>
    </source>
</evidence>
<proteinExistence type="predicted"/>
<protein>
    <submittedName>
        <fullName evidence="1">Uncharacterized protein</fullName>
    </submittedName>
</protein>
<sequence length="70" mass="7825">AQVVSSDIAMLICELMMKCERLVIMKYHNGGKGRSILIGEMNVPVCDLHSEFRCSKECRNRPSTTRSGPP</sequence>
<feature type="non-terminal residue" evidence="1">
    <location>
        <position position="1"/>
    </location>
</feature>
<reference evidence="1 2" key="1">
    <citation type="journal article" date="2021" name="BMC Genomics">
        <title>Datura genome reveals duplications of psychoactive alkaloid biosynthetic genes and high mutation rate following tissue culture.</title>
        <authorList>
            <person name="Rajewski A."/>
            <person name="Carter-House D."/>
            <person name="Stajich J."/>
            <person name="Litt A."/>
        </authorList>
    </citation>
    <scope>NUCLEOTIDE SEQUENCE [LARGE SCALE GENOMIC DNA]</scope>
    <source>
        <strain evidence="1">AR-01</strain>
    </source>
</reference>